<proteinExistence type="predicted"/>
<accession>F3CKX9</accession>
<organism evidence="1 2">
    <name type="scientific">Pseudomonas savastanoi pv. glycinea str. race 4</name>
    <dbReference type="NCBI Taxonomy" id="875330"/>
    <lineage>
        <taxon>Bacteria</taxon>
        <taxon>Pseudomonadati</taxon>
        <taxon>Pseudomonadota</taxon>
        <taxon>Gammaproteobacteria</taxon>
        <taxon>Pseudomonadales</taxon>
        <taxon>Pseudomonadaceae</taxon>
        <taxon>Pseudomonas</taxon>
    </lineage>
</organism>
<dbReference type="AlphaFoldDB" id="F3CKX9"/>
<comment type="caution">
    <text evidence="1">The sequence shown here is derived from an EMBL/GenBank/DDBJ whole genome shotgun (WGS) entry which is preliminary data.</text>
</comment>
<reference evidence="1 2" key="1">
    <citation type="journal article" date="2011" name="PLoS Pathog.">
        <title>Dynamic evolution of pathogenicity revealed by sequencing and comparative genomics of 19 Pseudomonas syringae isolates.</title>
        <authorList>
            <person name="Baltrus D.A."/>
            <person name="Nishimura M.T."/>
            <person name="Romanchuk A."/>
            <person name="Chang J.H."/>
            <person name="Mukhtar M.S."/>
            <person name="Cherkis K."/>
            <person name="Roach J."/>
            <person name="Grant S.R."/>
            <person name="Jones C.D."/>
            <person name="Dangl J.L."/>
        </authorList>
    </citation>
    <scope>NUCLEOTIDE SEQUENCE [LARGE SCALE GENOMIC DNA]</scope>
    <source>
        <strain evidence="2">race 4</strain>
    </source>
</reference>
<protein>
    <submittedName>
        <fullName evidence="1">Uncharacterized protein</fullName>
    </submittedName>
</protein>
<evidence type="ECO:0000313" key="1">
    <source>
        <dbReference type="EMBL" id="EGH19921.1"/>
    </source>
</evidence>
<dbReference type="Proteomes" id="UP000005466">
    <property type="component" value="Unassembled WGS sequence"/>
</dbReference>
<sequence length="41" mass="4333">MKALSPVGQGFQMKTIQKKAVAEDLRKIGSTAIAAALISIF</sequence>
<name>F3CKX9_PSESG</name>
<evidence type="ECO:0000313" key="2">
    <source>
        <dbReference type="Proteomes" id="UP000005466"/>
    </source>
</evidence>
<dbReference type="EMBL" id="ADWY01004428">
    <property type="protein sequence ID" value="EGH19921.1"/>
    <property type="molecule type" value="Genomic_DNA"/>
</dbReference>
<gene>
    <name evidence="1" type="ORF">Pgy4_44087</name>
</gene>
<dbReference type="HOGENOM" id="CLU_3281674_0_0_6"/>
<feature type="non-terminal residue" evidence="1">
    <location>
        <position position="41"/>
    </location>
</feature>